<sequence>MIDEMLPLPQRLALHYAPGPARAPTLALLALDARLSELVAKANEPLLAQLRLAWWRDELGKPQAERARGDPVLDALEAWAGEEQALAGLVDGWEQLIGDAPLPTSSLEKFADGRGNAFAALARLTGQGQSAKAAGHAARIWALADFAAHSSNAEERSTALQLGGALARRAGAKLPRPLRAVAVLRGLGRRAIERGGGPLVGGRRDVLATMRLGMLGR</sequence>
<organism evidence="1 2">
    <name type="scientific">Pelagerythrobacter marensis</name>
    <dbReference type="NCBI Taxonomy" id="543877"/>
    <lineage>
        <taxon>Bacteria</taxon>
        <taxon>Pseudomonadati</taxon>
        <taxon>Pseudomonadota</taxon>
        <taxon>Alphaproteobacteria</taxon>
        <taxon>Sphingomonadales</taxon>
        <taxon>Erythrobacteraceae</taxon>
        <taxon>Pelagerythrobacter</taxon>
    </lineage>
</organism>
<dbReference type="RefSeq" id="WP_338446071.1">
    <property type="nucleotide sequence ID" value="NZ_CP144918.1"/>
</dbReference>
<reference evidence="1 2" key="1">
    <citation type="submission" date="2024-02" db="EMBL/GenBank/DDBJ databases">
        <title>The whole genome sequence of five bacterial samples isolated from Abu Dhabi Sabkha-shore region.</title>
        <authorList>
            <person name="Sudalaimuthuasari N."/>
            <person name="Sarfraz B."/>
            <person name="Tuyisabe J.D."/>
            <person name="Mugisha Ntwali L.D.M."/>
            <person name="Ali A.I.A.A."/>
            <person name="Almansoori S.Z.A."/>
            <person name="Alajami H.S.A."/>
            <person name="Almeqbaali A.A.S."/>
            <person name="Kundu B."/>
            <person name="Saeed E.E."/>
            <person name="Sukumarinath V."/>
            <person name="Mishra A.K."/>
            <person name="Hazzouri K.M."/>
            <person name="Almaskari R."/>
            <person name="Sharma A.K."/>
            <person name="Amiri K.M.A."/>
        </authorList>
    </citation>
    <scope>NUCLEOTIDE SEQUENCE [LARGE SCALE GENOMIC DNA]</scope>
    <source>
        <strain evidence="2">kcgeb_sd</strain>
    </source>
</reference>
<dbReference type="EMBL" id="CP144918">
    <property type="protein sequence ID" value="WWA47180.1"/>
    <property type="molecule type" value="Genomic_DNA"/>
</dbReference>
<name>A0ABZ2D2B4_9SPHN</name>
<protein>
    <submittedName>
        <fullName evidence="1">Squalene/phytoene synthase family protein</fullName>
    </submittedName>
</protein>
<dbReference type="InterPro" id="IPR002060">
    <property type="entry name" value="Squ/phyt_synthse"/>
</dbReference>
<dbReference type="Proteomes" id="UP001335183">
    <property type="component" value="Chromosome"/>
</dbReference>
<evidence type="ECO:0000313" key="1">
    <source>
        <dbReference type="EMBL" id="WWA47180.1"/>
    </source>
</evidence>
<evidence type="ECO:0000313" key="2">
    <source>
        <dbReference type="Proteomes" id="UP001335183"/>
    </source>
</evidence>
<accession>A0ABZ2D2B4</accession>
<dbReference type="SUPFAM" id="SSF48576">
    <property type="entry name" value="Terpenoid synthases"/>
    <property type="match status" value="1"/>
</dbReference>
<keyword evidence="2" id="KW-1185">Reference proteome</keyword>
<gene>
    <name evidence="1" type="ORF">V5F89_13075</name>
</gene>
<dbReference type="Pfam" id="PF00494">
    <property type="entry name" value="SQS_PSY"/>
    <property type="match status" value="1"/>
</dbReference>
<dbReference type="InterPro" id="IPR008949">
    <property type="entry name" value="Isoprenoid_synthase_dom_sf"/>
</dbReference>
<proteinExistence type="predicted"/>